<dbReference type="GO" id="GO:0042273">
    <property type="term" value="P:ribosomal large subunit biogenesis"/>
    <property type="evidence" value="ECO:0007669"/>
    <property type="project" value="InterPro"/>
</dbReference>
<evidence type="ECO:0000313" key="7">
    <source>
        <dbReference type="Proteomes" id="UP000501346"/>
    </source>
</evidence>
<comment type="subcellular location">
    <subcellularLocation>
        <location evidence="2">Nucleus</location>
        <location evidence="2">Nucleolus</location>
    </subcellularLocation>
</comment>
<evidence type="ECO:0000256" key="1">
    <source>
        <dbReference type="ARBA" id="ARBA00002889"/>
    </source>
</evidence>
<evidence type="ECO:0000256" key="3">
    <source>
        <dbReference type="ARBA" id="ARBA00007861"/>
    </source>
</evidence>
<reference evidence="6 7" key="1">
    <citation type="journal article" date="2019" name="BMC Genomics">
        <title>Chromosome level assembly and comparative genome analysis confirm lager-brewing yeasts originated from a single hybridization.</title>
        <authorList>
            <person name="Salazar A.N."/>
            <person name="Gorter de Vries A.R."/>
            <person name="van den Broek M."/>
            <person name="Brouwers N."/>
            <person name="de la Torre Cortes P."/>
            <person name="Kuijpers N.G.A."/>
            <person name="Daran J.G."/>
            <person name="Abeel T."/>
        </authorList>
    </citation>
    <scope>NUCLEOTIDE SEQUENCE [LARGE SCALE GENOMIC DNA]</scope>
    <source>
        <strain evidence="6 7">CBS 1483</strain>
    </source>
</reference>
<dbReference type="SUPFAM" id="SSF50978">
    <property type="entry name" value="WD40 repeat-like"/>
    <property type="match status" value="1"/>
</dbReference>
<evidence type="ECO:0000313" key="6">
    <source>
        <dbReference type="EMBL" id="QID79445.1"/>
    </source>
</evidence>
<dbReference type="InterPro" id="IPR037379">
    <property type="entry name" value="WDR74/Nsa1"/>
</dbReference>
<keyword evidence="5" id="KW-0690">Ribosome biogenesis</keyword>
<dbReference type="AlphaFoldDB" id="A0A6C1DRE8"/>
<protein>
    <recommendedName>
        <fullName evidence="4">Ribosome biogenesis protein NSA1</fullName>
    </recommendedName>
</protein>
<comment type="function">
    <text evidence="1">Involved in the biogenesis of the 60S ribosomal subunit.</text>
</comment>
<dbReference type="PANTHER" id="PTHR16038:SF4">
    <property type="entry name" value="WD REPEAT-CONTAINING PROTEIN 74"/>
    <property type="match status" value="1"/>
</dbReference>
<evidence type="ECO:0000256" key="4">
    <source>
        <dbReference type="ARBA" id="ARBA00014234"/>
    </source>
</evidence>
<dbReference type="GO" id="GO:0006364">
    <property type="term" value="P:rRNA processing"/>
    <property type="evidence" value="ECO:0007669"/>
    <property type="project" value="UniProtKB-KW"/>
</dbReference>
<dbReference type="CDD" id="cd22858">
    <property type="entry name" value="Nsa1"/>
    <property type="match status" value="1"/>
</dbReference>
<dbReference type="OrthoDB" id="18388at2759"/>
<proteinExistence type="inferred from homology"/>
<dbReference type="PANTHER" id="PTHR16038">
    <property type="entry name" value="NOP SEVEN ASSOCIATED PROTEIN 1"/>
    <property type="match status" value="1"/>
</dbReference>
<dbReference type="GO" id="GO:0005730">
    <property type="term" value="C:nucleolus"/>
    <property type="evidence" value="ECO:0007669"/>
    <property type="project" value="UniProtKB-SubCell"/>
</dbReference>
<dbReference type="EMBL" id="CP048988">
    <property type="protein sequence ID" value="QID79445.1"/>
    <property type="molecule type" value="Genomic_DNA"/>
</dbReference>
<dbReference type="GO" id="GO:0030687">
    <property type="term" value="C:preribosome, large subunit precursor"/>
    <property type="evidence" value="ECO:0007669"/>
    <property type="project" value="TreeGrafter"/>
</dbReference>
<accession>A0A6C1DRE8</accession>
<sequence>MRLLVSCVDSGSIKEVLCNIGTDTSVQSALQPFHVAPHLAEGLKAYVDTMWVISEDEAILARNSGVVELVKISKHLKENEALQVDPKGESKNEKSLSDDLPKFDISEFEITSSVSDLFDDAKLESLSSKSVKRTKLVDGFVTLCPIKKDSSNNTFVAATKSGLLHIIKKGEDKKLIKLASLGLKAPVEFLQLYDLEDTDTDKYIFAYGGEENLIKLVEIDSSFQSLKQIWEAKNVKNDRLDMRVPVWPMALRFLEPSPGKTEKGKLNYQFAAITRWSHLTKYSTQHGRKPFAQIDLLPNREPLSQMEVFDAKGENVVSSLGNFQSETFNELNVITTDYKKNVFKFDGNGRMLGKVGRDDITGSSTYIHVHDGKYLLQGGLDRYVRIFDIKTNKMLVKVYVGSRINFIVMLDDVEIEMPLSPSAKAAKEKQKRKVTELEEDADELWNKLEGKVAASKASKKSKI</sequence>
<comment type="similarity">
    <text evidence="3">Belongs to the NSA1 family.</text>
</comment>
<dbReference type="Proteomes" id="UP000501346">
    <property type="component" value="Chromosome ScVII"/>
</dbReference>
<organism evidence="6 7">
    <name type="scientific">Saccharomyces pastorianus</name>
    <name type="common">Lager yeast</name>
    <name type="synonym">Saccharomyces cerevisiae x Saccharomyces eubayanus</name>
    <dbReference type="NCBI Taxonomy" id="27292"/>
    <lineage>
        <taxon>Eukaryota</taxon>
        <taxon>Fungi</taxon>
        <taxon>Dikarya</taxon>
        <taxon>Ascomycota</taxon>
        <taxon>Saccharomycotina</taxon>
        <taxon>Saccharomycetes</taxon>
        <taxon>Saccharomycetales</taxon>
        <taxon>Saccharomycetaceae</taxon>
        <taxon>Saccharomyces</taxon>
    </lineage>
</organism>
<evidence type="ECO:0000256" key="5">
    <source>
        <dbReference type="ARBA" id="ARBA00022517"/>
    </source>
</evidence>
<dbReference type="InterPro" id="IPR036322">
    <property type="entry name" value="WD40_repeat_dom_sf"/>
</dbReference>
<keyword evidence="7" id="KW-1185">Reference proteome</keyword>
<name>A0A6C1DRE8_SACPS</name>
<evidence type="ECO:0000256" key="2">
    <source>
        <dbReference type="ARBA" id="ARBA00004604"/>
    </source>
</evidence>
<gene>
    <name evidence="6" type="primary">NSA1_1</name>
    <name evidence="6" type="ORF">GRS66_001710</name>
</gene>